<sequence length="248" mass="26442">TIYIEDTDDAEDFTENADIVDTRAKWTDGTTWIASATGTGWKTCTDDFAAIIQHLVDRPGWATGQDCGLILWGNTGAAQSMRFRSYEYRDTFGLKLHVEYTEVSCSEDISNTPDTWSVNGGTPLATSTDYWAKGSAPTFPLDDSECTFTVTNNSGGAVDITIKATDFTGGVGWTLAGTASTDTVVMKAGKSGDALEANMVTLTTSFQSFISSLADSATKKWELMIESATSHTDGAEKTSTVTASATCS</sequence>
<dbReference type="EMBL" id="BARS01018469">
    <property type="protein sequence ID" value="GAF94826.1"/>
    <property type="molecule type" value="Genomic_DNA"/>
</dbReference>
<feature type="non-terminal residue" evidence="1">
    <location>
        <position position="1"/>
    </location>
</feature>
<name>X0U635_9ZZZZ</name>
<protein>
    <submittedName>
        <fullName evidence="1">Uncharacterized protein</fullName>
    </submittedName>
</protein>
<organism evidence="1">
    <name type="scientific">marine sediment metagenome</name>
    <dbReference type="NCBI Taxonomy" id="412755"/>
    <lineage>
        <taxon>unclassified sequences</taxon>
        <taxon>metagenomes</taxon>
        <taxon>ecological metagenomes</taxon>
    </lineage>
</organism>
<evidence type="ECO:0000313" key="1">
    <source>
        <dbReference type="EMBL" id="GAF94826.1"/>
    </source>
</evidence>
<dbReference type="AlphaFoldDB" id="X0U635"/>
<proteinExistence type="predicted"/>
<gene>
    <name evidence="1" type="ORF">S01H1_30047</name>
</gene>
<reference evidence="1" key="1">
    <citation type="journal article" date="2014" name="Front. Microbiol.">
        <title>High frequency of phylogenetically diverse reductive dehalogenase-homologous genes in deep subseafloor sedimentary metagenomes.</title>
        <authorList>
            <person name="Kawai M."/>
            <person name="Futagami T."/>
            <person name="Toyoda A."/>
            <person name="Takaki Y."/>
            <person name="Nishi S."/>
            <person name="Hori S."/>
            <person name="Arai W."/>
            <person name="Tsubouchi T."/>
            <person name="Morono Y."/>
            <person name="Uchiyama I."/>
            <person name="Ito T."/>
            <person name="Fujiyama A."/>
            <person name="Inagaki F."/>
            <person name="Takami H."/>
        </authorList>
    </citation>
    <scope>NUCLEOTIDE SEQUENCE</scope>
    <source>
        <strain evidence="1">Expedition CK06-06</strain>
    </source>
</reference>
<comment type="caution">
    <text evidence="1">The sequence shown here is derived from an EMBL/GenBank/DDBJ whole genome shotgun (WGS) entry which is preliminary data.</text>
</comment>
<accession>X0U635</accession>